<dbReference type="AlphaFoldDB" id="A0A7S0DZ47"/>
<accession>A0A7S0DZ47</accession>
<feature type="compositionally biased region" description="Polar residues" evidence="2">
    <location>
        <begin position="288"/>
        <end position="306"/>
    </location>
</feature>
<proteinExistence type="predicted"/>
<feature type="coiled-coil region" evidence="1">
    <location>
        <begin position="135"/>
        <end position="201"/>
    </location>
</feature>
<feature type="compositionally biased region" description="Low complexity" evidence="2">
    <location>
        <begin position="34"/>
        <end position="47"/>
    </location>
</feature>
<organism evidence="3">
    <name type="scientific">Hanusia phi</name>
    <dbReference type="NCBI Taxonomy" id="3032"/>
    <lineage>
        <taxon>Eukaryota</taxon>
        <taxon>Cryptophyceae</taxon>
        <taxon>Pyrenomonadales</taxon>
        <taxon>Geminigeraceae</taxon>
        <taxon>Hanusia</taxon>
    </lineage>
</organism>
<feature type="region of interest" description="Disordered" evidence="2">
    <location>
        <begin position="288"/>
        <end position="315"/>
    </location>
</feature>
<feature type="compositionally biased region" description="Polar residues" evidence="2">
    <location>
        <begin position="76"/>
        <end position="90"/>
    </location>
</feature>
<gene>
    <name evidence="3" type="ORF">HPHI1048_LOCUS1327</name>
</gene>
<protein>
    <submittedName>
        <fullName evidence="3">Uncharacterized protein</fullName>
    </submittedName>
</protein>
<feature type="region of interest" description="Disordered" evidence="2">
    <location>
        <begin position="1"/>
        <end position="127"/>
    </location>
</feature>
<evidence type="ECO:0000256" key="2">
    <source>
        <dbReference type="SAM" id="MobiDB-lite"/>
    </source>
</evidence>
<evidence type="ECO:0000313" key="3">
    <source>
        <dbReference type="EMBL" id="CAD8467370.1"/>
    </source>
</evidence>
<name>A0A7S0DZ47_9CRYP</name>
<feature type="coiled-coil region" evidence="1">
    <location>
        <begin position="234"/>
        <end position="261"/>
    </location>
</feature>
<dbReference type="EMBL" id="HBEO01001849">
    <property type="protein sequence ID" value="CAD8467370.1"/>
    <property type="molecule type" value="Transcribed_RNA"/>
</dbReference>
<feature type="compositionally biased region" description="Basic and acidic residues" evidence="2">
    <location>
        <begin position="8"/>
        <end position="17"/>
    </location>
</feature>
<keyword evidence="1" id="KW-0175">Coiled coil</keyword>
<sequence length="315" mass="36330">MGVAASLRGEDSIHPPKPDQGPAIDNQKCSGRVKLSSSLLNEESGSNKNDEMFPVTSEDSLDATGSASEGEEILSRPQTRNSRTSTQLVQVTELRPPHNTTRRMQESSTGRQRVWQEDRSGRQGEWQDSVLQMELEANEELVQSFRQRMEEAEKSKAELETELEKAKHANDDTLQSLKSRIDQQEHENHVLRENALRLHKELDLIRSTFMDKQRENDDEVNRLRNELRLARRHEEYLSKELEKQKRHAEATQEEMTKYYQDQIEKLKLENVMMSQSIDTMVTGQSIKSIFQGQIKEPNSQRQSSKSNTHDDPEDS</sequence>
<evidence type="ECO:0000256" key="1">
    <source>
        <dbReference type="SAM" id="Coils"/>
    </source>
</evidence>
<reference evidence="3" key="1">
    <citation type="submission" date="2021-01" db="EMBL/GenBank/DDBJ databases">
        <authorList>
            <person name="Corre E."/>
            <person name="Pelletier E."/>
            <person name="Niang G."/>
            <person name="Scheremetjew M."/>
            <person name="Finn R."/>
            <person name="Kale V."/>
            <person name="Holt S."/>
            <person name="Cochrane G."/>
            <person name="Meng A."/>
            <person name="Brown T."/>
            <person name="Cohen L."/>
        </authorList>
    </citation>
    <scope>NUCLEOTIDE SEQUENCE</scope>
    <source>
        <strain evidence="3">CCMP325</strain>
    </source>
</reference>